<dbReference type="InterPro" id="IPR036280">
    <property type="entry name" value="Multihaem_cyt_sf"/>
</dbReference>
<dbReference type="RefSeq" id="WP_219778542.1">
    <property type="nucleotide sequence ID" value="NZ_JAHXPT010000003.1"/>
</dbReference>
<evidence type="ECO:0000256" key="1">
    <source>
        <dbReference type="SAM" id="Phobius"/>
    </source>
</evidence>
<dbReference type="InterPro" id="IPR010181">
    <property type="entry name" value="CGCAxxGCC_motif"/>
</dbReference>
<name>A0ABS7AN25_9CLOT</name>
<dbReference type="SUPFAM" id="SSF48695">
    <property type="entry name" value="Multiheme cytochromes"/>
    <property type="match status" value="1"/>
</dbReference>
<organism evidence="2 3">
    <name type="scientific">Clostridium weizhouense</name>
    <dbReference type="NCBI Taxonomy" id="2859781"/>
    <lineage>
        <taxon>Bacteria</taxon>
        <taxon>Bacillati</taxon>
        <taxon>Bacillota</taxon>
        <taxon>Clostridia</taxon>
        <taxon>Eubacteriales</taxon>
        <taxon>Clostridiaceae</taxon>
        <taxon>Clostridium</taxon>
    </lineage>
</organism>
<keyword evidence="1" id="KW-0812">Transmembrane</keyword>
<accession>A0ABS7AN25</accession>
<reference evidence="2 3" key="1">
    <citation type="submission" date="2021-07" db="EMBL/GenBank/DDBJ databases">
        <title>Clostridium weizhouense sp. nov., an anaerobic bacterium isolated from activated sludge of Petroleum wastewater.</title>
        <authorList>
            <person name="Li Q."/>
        </authorList>
    </citation>
    <scope>NUCLEOTIDE SEQUENCE [LARGE SCALE GENOMIC DNA]</scope>
    <source>
        <strain evidence="2 3">YB-6</strain>
    </source>
</reference>
<dbReference type="EMBL" id="JAHXPT010000003">
    <property type="protein sequence ID" value="MBW6409483.1"/>
    <property type="molecule type" value="Genomic_DNA"/>
</dbReference>
<comment type="caution">
    <text evidence="2">The sequence shown here is derived from an EMBL/GenBank/DDBJ whole genome shotgun (WGS) entry which is preliminary data.</text>
</comment>
<proteinExistence type="predicted"/>
<dbReference type="Proteomes" id="UP001519921">
    <property type="component" value="Unassembled WGS sequence"/>
</dbReference>
<sequence length="120" mass="13130">MTHPSEYLSQGYNCAESLIKSYNENFNENIPLALGSGMGAGLTVGSLCGAINAGILVIGYLKGRSSNSENNMARNYSKEFITKIKENYTTEICKELKANKISCAEIVDFSYKTLISVLEK</sequence>
<keyword evidence="1" id="KW-0472">Membrane</keyword>
<keyword evidence="3" id="KW-1185">Reference proteome</keyword>
<feature type="transmembrane region" description="Helical" evidence="1">
    <location>
        <begin position="38"/>
        <end position="61"/>
    </location>
</feature>
<gene>
    <name evidence="2" type="ORF">KYD98_05215</name>
</gene>
<dbReference type="Pfam" id="PF09719">
    <property type="entry name" value="C_GCAxxG_C_C"/>
    <property type="match status" value="1"/>
</dbReference>
<evidence type="ECO:0000313" key="3">
    <source>
        <dbReference type="Proteomes" id="UP001519921"/>
    </source>
</evidence>
<evidence type="ECO:0000313" key="2">
    <source>
        <dbReference type="EMBL" id="MBW6409483.1"/>
    </source>
</evidence>
<keyword evidence="1" id="KW-1133">Transmembrane helix</keyword>
<protein>
    <submittedName>
        <fullName evidence="2">C-GCAxxG-C-C family protein</fullName>
    </submittedName>
</protein>
<dbReference type="NCBIfam" id="TIGR01909">
    <property type="entry name" value="C_GCAxxG_C_C"/>
    <property type="match status" value="1"/>
</dbReference>